<proteinExistence type="predicted"/>
<keyword evidence="3" id="KW-1185">Reference proteome</keyword>
<comment type="caution">
    <text evidence="2">The sequence shown here is derived from an EMBL/GenBank/DDBJ whole genome shotgun (WGS) entry which is preliminary data.</text>
</comment>
<evidence type="ECO:0000313" key="2">
    <source>
        <dbReference type="EMBL" id="KAK5616310.1"/>
    </source>
</evidence>
<evidence type="ECO:0000256" key="1">
    <source>
        <dbReference type="SAM" id="MobiDB-lite"/>
    </source>
</evidence>
<evidence type="ECO:0000313" key="3">
    <source>
        <dbReference type="Proteomes" id="UP001311232"/>
    </source>
</evidence>
<dbReference type="EMBL" id="JAHHUM010000894">
    <property type="protein sequence ID" value="KAK5616310.1"/>
    <property type="molecule type" value="Genomic_DNA"/>
</dbReference>
<feature type="compositionally biased region" description="Pro residues" evidence="1">
    <location>
        <begin position="132"/>
        <end position="144"/>
    </location>
</feature>
<feature type="region of interest" description="Disordered" evidence="1">
    <location>
        <begin position="128"/>
        <end position="196"/>
    </location>
</feature>
<reference evidence="2 3" key="1">
    <citation type="submission" date="2021-06" db="EMBL/GenBank/DDBJ databases">
        <authorList>
            <person name="Palmer J.M."/>
        </authorList>
    </citation>
    <scope>NUCLEOTIDE SEQUENCE [LARGE SCALE GENOMIC DNA]</scope>
    <source>
        <strain evidence="2 3">MEX-2019</strain>
        <tissue evidence="2">Muscle</tissue>
    </source>
</reference>
<dbReference type="AlphaFoldDB" id="A0AAV9S4T0"/>
<organism evidence="2 3">
    <name type="scientific">Crenichthys baileyi</name>
    <name type="common">White River springfish</name>
    <dbReference type="NCBI Taxonomy" id="28760"/>
    <lineage>
        <taxon>Eukaryota</taxon>
        <taxon>Metazoa</taxon>
        <taxon>Chordata</taxon>
        <taxon>Craniata</taxon>
        <taxon>Vertebrata</taxon>
        <taxon>Euteleostomi</taxon>
        <taxon>Actinopterygii</taxon>
        <taxon>Neopterygii</taxon>
        <taxon>Teleostei</taxon>
        <taxon>Neoteleostei</taxon>
        <taxon>Acanthomorphata</taxon>
        <taxon>Ovalentaria</taxon>
        <taxon>Atherinomorphae</taxon>
        <taxon>Cyprinodontiformes</taxon>
        <taxon>Goodeidae</taxon>
        <taxon>Crenichthys</taxon>
    </lineage>
</organism>
<gene>
    <name evidence="2" type="ORF">CRENBAI_014346</name>
</gene>
<protein>
    <submittedName>
        <fullName evidence="2">Uncharacterized protein</fullName>
    </submittedName>
</protein>
<name>A0AAV9S4T0_9TELE</name>
<feature type="compositionally biased region" description="Pro residues" evidence="1">
    <location>
        <begin position="174"/>
        <end position="185"/>
    </location>
</feature>
<feature type="compositionally biased region" description="Basic residues" evidence="1">
    <location>
        <begin position="148"/>
        <end position="166"/>
    </location>
</feature>
<accession>A0AAV9S4T0</accession>
<dbReference type="Proteomes" id="UP001311232">
    <property type="component" value="Unassembled WGS sequence"/>
</dbReference>
<sequence length="273" mass="28324">MKDSPSPSHRPMTSLCVSRPSNQHPVRLIHHPIAFRRLVFKGPSAVFLLACQLSSSAVIMSDYESDDFSGPGHLADAGPPPRPSTLTRRSLRLAPCPVPLSPTSQLQEAGICPGSDLDITQLAQLAELLPGPGSPSPPPPPSPLPVSSRKRLRKSAHSPAKRRRGHLTSLPVPAATPGPPSPVPDPSTSFTPQAALSSSSQVIPPAFFASINALQGSISSLIQHLQNFSSSAATSALSAPAGLPGTQAVPQPLPPVYTLAEARPGSSLEPVGV</sequence>